<protein>
    <recommendedName>
        <fullName evidence="3">protein-L-isoaspartate(D-aspartate) O-methyltransferase</fullName>
        <ecNumber evidence="3">2.1.1.77</ecNumber>
    </recommendedName>
</protein>
<comment type="similarity">
    <text evidence="2">Belongs to the methyltransferase superfamily. L-isoaspartyl/D-aspartyl protein methyltransferase family.</text>
</comment>
<dbReference type="Gene3D" id="3.40.50.150">
    <property type="entry name" value="Vaccinia Virus protein VP39"/>
    <property type="match status" value="1"/>
</dbReference>
<organism evidence="8 9">
    <name type="scientific">Coleophoma crateriformis</name>
    <dbReference type="NCBI Taxonomy" id="565419"/>
    <lineage>
        <taxon>Eukaryota</taxon>
        <taxon>Fungi</taxon>
        <taxon>Dikarya</taxon>
        <taxon>Ascomycota</taxon>
        <taxon>Pezizomycotina</taxon>
        <taxon>Leotiomycetes</taxon>
        <taxon>Helotiales</taxon>
        <taxon>Dermateaceae</taxon>
        <taxon>Coleophoma</taxon>
    </lineage>
</organism>
<evidence type="ECO:0000256" key="3">
    <source>
        <dbReference type="ARBA" id="ARBA00011890"/>
    </source>
</evidence>
<dbReference type="EC" id="2.1.1.77" evidence="3"/>
<dbReference type="Proteomes" id="UP000256328">
    <property type="component" value="Unassembled WGS sequence"/>
</dbReference>
<dbReference type="SUPFAM" id="SSF53335">
    <property type="entry name" value="S-adenosyl-L-methionine-dependent methyltransferases"/>
    <property type="match status" value="1"/>
</dbReference>
<evidence type="ECO:0000256" key="6">
    <source>
        <dbReference type="ARBA" id="ARBA00022679"/>
    </source>
</evidence>
<accession>A0A3D8RIE7</accession>
<dbReference type="GO" id="GO:0005737">
    <property type="term" value="C:cytoplasm"/>
    <property type="evidence" value="ECO:0007669"/>
    <property type="project" value="UniProtKB-SubCell"/>
</dbReference>
<evidence type="ECO:0000256" key="7">
    <source>
        <dbReference type="ARBA" id="ARBA00022691"/>
    </source>
</evidence>
<evidence type="ECO:0000256" key="4">
    <source>
        <dbReference type="ARBA" id="ARBA00022490"/>
    </source>
</evidence>
<evidence type="ECO:0000313" key="9">
    <source>
        <dbReference type="Proteomes" id="UP000256328"/>
    </source>
</evidence>
<comment type="subcellular location">
    <subcellularLocation>
        <location evidence="1">Cytoplasm</location>
    </subcellularLocation>
</comment>
<name>A0A3D8RIE7_9HELO</name>
<dbReference type="InterPro" id="IPR029063">
    <property type="entry name" value="SAM-dependent_MTases_sf"/>
</dbReference>
<dbReference type="AlphaFoldDB" id="A0A3D8RIE7"/>
<keyword evidence="9" id="KW-1185">Reference proteome</keyword>
<dbReference type="NCBIfam" id="TIGR00080">
    <property type="entry name" value="pimt"/>
    <property type="match status" value="1"/>
</dbReference>
<evidence type="ECO:0000256" key="2">
    <source>
        <dbReference type="ARBA" id="ARBA00005369"/>
    </source>
</evidence>
<dbReference type="PANTHER" id="PTHR11579:SF0">
    <property type="entry name" value="PROTEIN-L-ISOASPARTATE(D-ASPARTATE) O-METHYLTRANSFERASE"/>
    <property type="match status" value="1"/>
</dbReference>
<dbReference type="GO" id="GO:0032259">
    <property type="term" value="P:methylation"/>
    <property type="evidence" value="ECO:0007669"/>
    <property type="project" value="UniProtKB-KW"/>
</dbReference>
<evidence type="ECO:0000313" key="8">
    <source>
        <dbReference type="EMBL" id="RDW73822.1"/>
    </source>
</evidence>
<keyword evidence="5 8" id="KW-0489">Methyltransferase</keyword>
<dbReference type="GO" id="GO:0004719">
    <property type="term" value="F:protein-L-isoaspartate (D-aspartate) O-methyltransferase activity"/>
    <property type="evidence" value="ECO:0007669"/>
    <property type="project" value="UniProtKB-EC"/>
</dbReference>
<comment type="caution">
    <text evidence="8">The sequence shown here is derived from an EMBL/GenBank/DDBJ whole genome shotgun (WGS) entry which is preliminary data.</text>
</comment>
<keyword evidence="6 8" id="KW-0808">Transferase</keyword>
<keyword evidence="7" id="KW-0949">S-adenosyl-L-methionine</keyword>
<dbReference type="EMBL" id="PDLN01000010">
    <property type="protein sequence ID" value="RDW73822.1"/>
    <property type="molecule type" value="Genomic_DNA"/>
</dbReference>
<dbReference type="Pfam" id="PF01135">
    <property type="entry name" value="PCMT"/>
    <property type="match status" value="1"/>
</dbReference>
<reference evidence="8 9" key="1">
    <citation type="journal article" date="2018" name="IMA Fungus">
        <title>IMA Genome-F 9: Draft genome sequence of Annulohypoxylon stygium, Aspergillus mulundensis, Berkeleyomyces basicola (syn. Thielaviopsis basicola), Ceratocystis smalleyi, two Cercospora beticola strains, Coleophoma cylindrospora, Fusarium fracticaudum, Phialophora cf. hyalina, and Morchella septimelata.</title>
        <authorList>
            <person name="Wingfield B.D."/>
            <person name="Bills G.F."/>
            <person name="Dong Y."/>
            <person name="Huang W."/>
            <person name="Nel W.J."/>
            <person name="Swalarsk-Parry B.S."/>
            <person name="Vaghefi N."/>
            <person name="Wilken P.M."/>
            <person name="An Z."/>
            <person name="de Beer Z.W."/>
            <person name="De Vos L."/>
            <person name="Chen L."/>
            <person name="Duong T.A."/>
            <person name="Gao Y."/>
            <person name="Hammerbacher A."/>
            <person name="Kikkert J.R."/>
            <person name="Li Y."/>
            <person name="Li H."/>
            <person name="Li K."/>
            <person name="Li Q."/>
            <person name="Liu X."/>
            <person name="Ma X."/>
            <person name="Naidoo K."/>
            <person name="Pethybridge S.J."/>
            <person name="Sun J."/>
            <person name="Steenkamp E.T."/>
            <person name="van der Nest M.A."/>
            <person name="van Wyk S."/>
            <person name="Wingfield M.J."/>
            <person name="Xiong C."/>
            <person name="Yue Q."/>
            <person name="Zhang X."/>
        </authorList>
    </citation>
    <scope>NUCLEOTIDE SEQUENCE [LARGE SCALE GENOMIC DNA]</scope>
    <source>
        <strain evidence="8 9">BP5796</strain>
    </source>
</reference>
<keyword evidence="4" id="KW-0963">Cytoplasm</keyword>
<proteinExistence type="inferred from homology"/>
<evidence type="ECO:0000256" key="5">
    <source>
        <dbReference type="ARBA" id="ARBA00022603"/>
    </source>
</evidence>
<dbReference type="OrthoDB" id="73890at2759"/>
<sequence length="248" mass="26790">MAWQCSGSTNEELIDNMFKNGLITSGRVRDAMKNVDRKYYTPSTAPAIAYADSPQSIGHSATISAPHMHASACEALLPYLATGNKVLDIGSGSGYLTAIFAELVVVPEGQRPGGTAQVVGLEHIPQLRELGELNLAKSRRGKELLASGKVSFVLGDGRKGWKLPSASGEGEMEEEIWDAIHVGAAAKVLHPELVKQLKAPGRLFIPVEEEEHGNGQQWIWVVDKDENGVVTKKRAEGVRYVPLTDRPA</sequence>
<dbReference type="CDD" id="cd02440">
    <property type="entry name" value="AdoMet_MTases"/>
    <property type="match status" value="1"/>
</dbReference>
<dbReference type="PANTHER" id="PTHR11579">
    <property type="entry name" value="PROTEIN-L-ISOASPARTATE O-METHYLTRANSFERASE"/>
    <property type="match status" value="1"/>
</dbReference>
<gene>
    <name evidence="8" type="ORF">BP5796_07264</name>
</gene>
<dbReference type="InterPro" id="IPR000682">
    <property type="entry name" value="PCMT"/>
</dbReference>
<evidence type="ECO:0000256" key="1">
    <source>
        <dbReference type="ARBA" id="ARBA00004496"/>
    </source>
</evidence>